<keyword evidence="4" id="KW-0554">One-carbon metabolism</keyword>
<dbReference type="VEuPathDB" id="FungiDB:GGTG_01668"/>
<evidence type="ECO:0000256" key="2">
    <source>
        <dbReference type="ARBA" id="ARBA00012856"/>
    </source>
</evidence>
<reference evidence="11" key="4">
    <citation type="journal article" date="2015" name="G3 (Bethesda)">
        <title>Genome sequences of three phytopathogenic species of the Magnaporthaceae family of fungi.</title>
        <authorList>
            <person name="Okagaki L.H."/>
            <person name="Nunes C.C."/>
            <person name="Sailsbery J."/>
            <person name="Clay B."/>
            <person name="Brown D."/>
            <person name="John T."/>
            <person name="Oh Y."/>
            <person name="Young N."/>
            <person name="Fitzgerald M."/>
            <person name="Haas B.J."/>
            <person name="Zeng Q."/>
            <person name="Young S."/>
            <person name="Adiconis X."/>
            <person name="Fan L."/>
            <person name="Levin J.Z."/>
            <person name="Mitchell T.K."/>
            <person name="Okubara P.A."/>
            <person name="Farman M.L."/>
            <person name="Kohn L.M."/>
            <person name="Birren B."/>
            <person name="Ma L.-J."/>
            <person name="Dean R.A."/>
        </authorList>
    </citation>
    <scope>NUCLEOTIDE SEQUENCE</scope>
    <source>
        <strain evidence="11">R3-111a-1</strain>
    </source>
</reference>
<dbReference type="GO" id="GO:0046655">
    <property type="term" value="P:folic acid metabolic process"/>
    <property type="evidence" value="ECO:0007669"/>
    <property type="project" value="TreeGrafter"/>
</dbReference>
<dbReference type="Pfam" id="PF00186">
    <property type="entry name" value="DHFR_1"/>
    <property type="match status" value="1"/>
</dbReference>
<dbReference type="InterPro" id="IPR012259">
    <property type="entry name" value="DHFR"/>
</dbReference>
<feature type="region of interest" description="Disordered" evidence="8">
    <location>
        <begin position="112"/>
        <end position="139"/>
    </location>
</feature>
<keyword evidence="12" id="KW-1185">Reference proteome</keyword>
<dbReference type="PANTHER" id="PTHR48069:SF3">
    <property type="entry name" value="DIHYDROFOLATE REDUCTASE"/>
    <property type="match status" value="1"/>
</dbReference>
<dbReference type="PROSITE" id="PS00075">
    <property type="entry name" value="DHFR_1"/>
    <property type="match status" value="1"/>
</dbReference>
<keyword evidence="5" id="KW-0521">NADP</keyword>
<dbReference type="GeneID" id="20342126"/>
<dbReference type="GO" id="GO:0046654">
    <property type="term" value="P:tetrahydrofolate biosynthetic process"/>
    <property type="evidence" value="ECO:0007669"/>
    <property type="project" value="UniProtKB-UniPathway"/>
</dbReference>
<feature type="domain" description="DHFR" evidence="9">
    <location>
        <begin position="34"/>
        <end position="257"/>
    </location>
</feature>
<dbReference type="PROSITE" id="PS51330">
    <property type="entry name" value="DHFR_2"/>
    <property type="match status" value="1"/>
</dbReference>
<dbReference type="GO" id="GO:0004146">
    <property type="term" value="F:dihydrofolate reductase activity"/>
    <property type="evidence" value="ECO:0007669"/>
    <property type="project" value="UniProtKB-EC"/>
</dbReference>
<dbReference type="PANTHER" id="PTHR48069">
    <property type="entry name" value="DIHYDROFOLATE REDUCTASE"/>
    <property type="match status" value="1"/>
</dbReference>
<dbReference type="Proteomes" id="UP000006039">
    <property type="component" value="Unassembled WGS sequence"/>
</dbReference>
<dbReference type="STRING" id="644352.J3NK87"/>
<organism evidence="10">
    <name type="scientific">Gaeumannomyces tritici (strain R3-111a-1)</name>
    <name type="common">Wheat and barley take-all root rot fungus</name>
    <name type="synonym">Gaeumannomyces graminis var. tritici</name>
    <dbReference type="NCBI Taxonomy" id="644352"/>
    <lineage>
        <taxon>Eukaryota</taxon>
        <taxon>Fungi</taxon>
        <taxon>Dikarya</taxon>
        <taxon>Ascomycota</taxon>
        <taxon>Pezizomycotina</taxon>
        <taxon>Sordariomycetes</taxon>
        <taxon>Sordariomycetidae</taxon>
        <taxon>Magnaporthales</taxon>
        <taxon>Magnaporthaceae</taxon>
        <taxon>Gaeumannomyces</taxon>
    </lineage>
</organism>
<reference evidence="12" key="1">
    <citation type="submission" date="2010-07" db="EMBL/GenBank/DDBJ databases">
        <title>The genome sequence of Gaeumannomyces graminis var. tritici strain R3-111a-1.</title>
        <authorList>
            <consortium name="The Broad Institute Genome Sequencing Platform"/>
            <person name="Ma L.-J."/>
            <person name="Dead R."/>
            <person name="Young S."/>
            <person name="Zeng Q."/>
            <person name="Koehrsen M."/>
            <person name="Alvarado L."/>
            <person name="Berlin A."/>
            <person name="Chapman S.B."/>
            <person name="Chen Z."/>
            <person name="Freedman E."/>
            <person name="Gellesch M."/>
            <person name="Goldberg J."/>
            <person name="Griggs A."/>
            <person name="Gujja S."/>
            <person name="Heilman E.R."/>
            <person name="Heiman D."/>
            <person name="Hepburn T."/>
            <person name="Howarth C."/>
            <person name="Jen D."/>
            <person name="Larson L."/>
            <person name="Mehta T."/>
            <person name="Neiman D."/>
            <person name="Pearson M."/>
            <person name="Roberts A."/>
            <person name="Saif S."/>
            <person name="Shea T."/>
            <person name="Shenoy N."/>
            <person name="Sisk P."/>
            <person name="Stolte C."/>
            <person name="Sykes S."/>
            <person name="Walk T."/>
            <person name="White J."/>
            <person name="Yandava C."/>
            <person name="Haas B."/>
            <person name="Nusbaum C."/>
            <person name="Birren B."/>
        </authorList>
    </citation>
    <scope>NUCLEOTIDE SEQUENCE [LARGE SCALE GENOMIC DNA]</scope>
    <source>
        <strain evidence="12">R3-111a-1</strain>
    </source>
</reference>
<keyword evidence="6" id="KW-0560">Oxidoreductase</keyword>
<reference evidence="10" key="2">
    <citation type="submission" date="2010-07" db="EMBL/GenBank/DDBJ databases">
        <authorList>
            <consortium name="The Broad Institute Genome Sequencing Platform"/>
            <consortium name="Broad Institute Genome Sequencing Center for Infectious Disease"/>
            <person name="Ma L.-J."/>
            <person name="Dead R."/>
            <person name="Young S."/>
            <person name="Zeng Q."/>
            <person name="Koehrsen M."/>
            <person name="Alvarado L."/>
            <person name="Berlin A."/>
            <person name="Chapman S.B."/>
            <person name="Chen Z."/>
            <person name="Freedman E."/>
            <person name="Gellesch M."/>
            <person name="Goldberg J."/>
            <person name="Griggs A."/>
            <person name="Gujja S."/>
            <person name="Heilman E.R."/>
            <person name="Heiman D."/>
            <person name="Hepburn T."/>
            <person name="Howarth C."/>
            <person name="Jen D."/>
            <person name="Larson L."/>
            <person name="Mehta T."/>
            <person name="Neiman D."/>
            <person name="Pearson M."/>
            <person name="Roberts A."/>
            <person name="Saif S."/>
            <person name="Shea T."/>
            <person name="Shenoy N."/>
            <person name="Sisk P."/>
            <person name="Stolte C."/>
            <person name="Sykes S."/>
            <person name="Walk T."/>
            <person name="White J."/>
            <person name="Yandava C."/>
            <person name="Haas B."/>
            <person name="Nusbaum C."/>
            <person name="Birren B."/>
        </authorList>
    </citation>
    <scope>NUCLEOTIDE SEQUENCE</scope>
    <source>
        <strain evidence="10">R3-111a-1</strain>
    </source>
</reference>
<dbReference type="OrthoDB" id="414698at2759"/>
<evidence type="ECO:0000256" key="1">
    <source>
        <dbReference type="ARBA" id="ARBA00004903"/>
    </source>
</evidence>
<proteinExistence type="inferred from homology"/>
<evidence type="ECO:0000256" key="5">
    <source>
        <dbReference type="ARBA" id="ARBA00022857"/>
    </source>
</evidence>
<dbReference type="GO" id="GO:0005739">
    <property type="term" value="C:mitochondrion"/>
    <property type="evidence" value="ECO:0007669"/>
    <property type="project" value="TreeGrafter"/>
</dbReference>
<dbReference type="CDD" id="cd00209">
    <property type="entry name" value="DHFR"/>
    <property type="match status" value="1"/>
</dbReference>
<dbReference type="AlphaFoldDB" id="J3NK87"/>
<dbReference type="GO" id="GO:0046452">
    <property type="term" value="P:dihydrofolate metabolic process"/>
    <property type="evidence" value="ECO:0007669"/>
    <property type="project" value="TreeGrafter"/>
</dbReference>
<dbReference type="InterPro" id="IPR001796">
    <property type="entry name" value="DHFR_dom"/>
</dbReference>
<dbReference type="InterPro" id="IPR024072">
    <property type="entry name" value="DHFR-like_dom_sf"/>
</dbReference>
<evidence type="ECO:0000313" key="10">
    <source>
        <dbReference type="EMBL" id="EJT81691.1"/>
    </source>
</evidence>
<dbReference type="InterPro" id="IPR017925">
    <property type="entry name" value="DHFR_CS"/>
</dbReference>
<dbReference type="PRINTS" id="PR00070">
    <property type="entry name" value="DHFR"/>
</dbReference>
<evidence type="ECO:0000256" key="3">
    <source>
        <dbReference type="ARBA" id="ARBA00018886"/>
    </source>
</evidence>
<comment type="similarity">
    <text evidence="7">Belongs to the dihydrofolate reductase family.</text>
</comment>
<evidence type="ECO:0000256" key="6">
    <source>
        <dbReference type="ARBA" id="ARBA00023002"/>
    </source>
</evidence>
<reference evidence="11" key="5">
    <citation type="submission" date="2018-04" db="UniProtKB">
        <authorList>
            <consortium name="EnsemblFungi"/>
        </authorList>
    </citation>
    <scope>IDENTIFICATION</scope>
    <source>
        <strain evidence="11">R3-111a-1</strain>
    </source>
</reference>
<dbReference type="EC" id="1.5.1.3" evidence="2"/>
<dbReference type="Gene3D" id="3.40.430.10">
    <property type="entry name" value="Dihydrofolate Reductase, subunit A"/>
    <property type="match status" value="1"/>
</dbReference>
<protein>
    <recommendedName>
        <fullName evidence="3">Dihydrofolate reductase</fullName>
        <ecNumber evidence="2">1.5.1.3</ecNumber>
    </recommendedName>
</protein>
<dbReference type="RefSeq" id="XP_009217700.1">
    <property type="nucleotide sequence ID" value="XM_009219436.1"/>
</dbReference>
<feature type="compositionally biased region" description="Acidic residues" evidence="8">
    <location>
        <begin position="125"/>
        <end position="135"/>
    </location>
</feature>
<evidence type="ECO:0000256" key="7">
    <source>
        <dbReference type="RuleBase" id="RU004474"/>
    </source>
</evidence>
<evidence type="ECO:0000256" key="8">
    <source>
        <dbReference type="SAM" id="MobiDB-lite"/>
    </source>
</evidence>
<comment type="pathway">
    <text evidence="1">Cofactor biosynthesis; tetrahydrofolate biosynthesis; 5,6,7,8-tetrahydrofolate from 7,8-dihydrofolate: step 1/1.</text>
</comment>
<sequence>MAAPTDAGVDTVSAVATTAIAEPAAANPDDDAMDLTLIVAATRTMGIGLAGALPWTGLRREMAYFARVTKRAPPGAVNAVNAVVMGRRTWDSIPPRFRPLKGRLNVVLSRAAPPPLNSVGQGKDGEEDGDGDGDGESPVVHARSLPEALEYLARQRRPPLGRVFVIGGAQIYDAALALEPPAATVRRVLLTSILTDFECDTTLSSLRLGAAAEGGGGGGGEWRRAPKERLDAWAGEAVPEGVQEENGTSYEFQMWEREVAEAT</sequence>
<gene>
    <name evidence="11" type="primary">20342126</name>
    <name evidence="10" type="ORF">GGTG_01668</name>
</gene>
<reference evidence="10" key="3">
    <citation type="submission" date="2010-09" db="EMBL/GenBank/DDBJ databases">
        <title>Annotation of Gaeumannomyces graminis var. tritici R3-111a-1.</title>
        <authorList>
            <consortium name="The Broad Institute Genome Sequencing Platform"/>
            <person name="Ma L.-J."/>
            <person name="Dead R."/>
            <person name="Young S.K."/>
            <person name="Zeng Q."/>
            <person name="Gargeya S."/>
            <person name="Fitzgerald M."/>
            <person name="Haas B."/>
            <person name="Abouelleil A."/>
            <person name="Alvarado L."/>
            <person name="Arachchi H.M."/>
            <person name="Berlin A."/>
            <person name="Brown A."/>
            <person name="Chapman S.B."/>
            <person name="Chen Z."/>
            <person name="Dunbar C."/>
            <person name="Freedman E."/>
            <person name="Gearin G."/>
            <person name="Gellesch M."/>
            <person name="Goldberg J."/>
            <person name="Griggs A."/>
            <person name="Gujja S."/>
            <person name="Heiman D."/>
            <person name="Howarth C."/>
            <person name="Larson L."/>
            <person name="Lui A."/>
            <person name="MacDonald P.J.P."/>
            <person name="Mehta T."/>
            <person name="Montmayeur A."/>
            <person name="Murphy C."/>
            <person name="Neiman D."/>
            <person name="Pearson M."/>
            <person name="Priest M."/>
            <person name="Roberts A."/>
            <person name="Saif S."/>
            <person name="Shea T."/>
            <person name="Shenoy N."/>
            <person name="Sisk P."/>
            <person name="Stolte C."/>
            <person name="Sykes S."/>
            <person name="Yandava C."/>
            <person name="Wortman J."/>
            <person name="Nusbaum C."/>
            <person name="Birren B."/>
        </authorList>
    </citation>
    <scope>NUCLEOTIDE SEQUENCE</scope>
    <source>
        <strain evidence="10">R3-111a-1</strain>
    </source>
</reference>
<evidence type="ECO:0000313" key="11">
    <source>
        <dbReference type="EnsemblFungi" id="EJT81691"/>
    </source>
</evidence>
<accession>J3NK87</accession>
<dbReference type="FunCoup" id="J3NK87">
    <property type="interactions" value="426"/>
</dbReference>
<evidence type="ECO:0000313" key="12">
    <source>
        <dbReference type="Proteomes" id="UP000006039"/>
    </source>
</evidence>
<dbReference type="GO" id="GO:0050661">
    <property type="term" value="F:NADP binding"/>
    <property type="evidence" value="ECO:0007669"/>
    <property type="project" value="InterPro"/>
</dbReference>
<evidence type="ECO:0000259" key="9">
    <source>
        <dbReference type="PROSITE" id="PS51330"/>
    </source>
</evidence>
<dbReference type="HOGENOM" id="CLU_043966_2_1_1"/>
<dbReference type="EnsemblFungi" id="EJT81691">
    <property type="protein sequence ID" value="EJT81691"/>
    <property type="gene ID" value="GGTG_01668"/>
</dbReference>
<dbReference type="eggNOG" id="KOG1324">
    <property type="taxonomic scope" value="Eukaryota"/>
</dbReference>
<dbReference type="UniPathway" id="UPA00077">
    <property type="reaction ID" value="UER00158"/>
</dbReference>
<dbReference type="GO" id="GO:0006730">
    <property type="term" value="P:one-carbon metabolic process"/>
    <property type="evidence" value="ECO:0007669"/>
    <property type="project" value="UniProtKB-KW"/>
</dbReference>
<evidence type="ECO:0000256" key="4">
    <source>
        <dbReference type="ARBA" id="ARBA00022563"/>
    </source>
</evidence>
<dbReference type="EMBL" id="GL385395">
    <property type="protein sequence ID" value="EJT81691.1"/>
    <property type="molecule type" value="Genomic_DNA"/>
</dbReference>
<name>J3NK87_GAET3</name>
<dbReference type="SUPFAM" id="SSF53597">
    <property type="entry name" value="Dihydrofolate reductase-like"/>
    <property type="match status" value="1"/>
</dbReference>